<evidence type="ECO:0000256" key="2">
    <source>
        <dbReference type="PIRSR" id="PIRSR000459-1"/>
    </source>
</evidence>
<dbReference type="Proteomes" id="UP000747542">
    <property type="component" value="Unassembled WGS sequence"/>
</dbReference>
<feature type="non-terminal residue" evidence="4">
    <location>
        <position position="729"/>
    </location>
</feature>
<dbReference type="Gene3D" id="2.60.40.10">
    <property type="entry name" value="Immunoglobulins"/>
    <property type="match status" value="3"/>
</dbReference>
<dbReference type="Pfam" id="PF00927">
    <property type="entry name" value="Transglut_C"/>
    <property type="match status" value="1"/>
</dbReference>
<feature type="active site" evidence="2">
    <location>
        <position position="417"/>
    </location>
</feature>
<dbReference type="InterPro" id="IPR008958">
    <property type="entry name" value="Transglutaminase_C"/>
</dbReference>
<dbReference type="SUPFAM" id="SSF81296">
    <property type="entry name" value="E set domains"/>
    <property type="match status" value="1"/>
</dbReference>
<dbReference type="PIRSF" id="PIRSF000459">
    <property type="entry name" value="TGM_EBP42"/>
    <property type="match status" value="1"/>
</dbReference>
<dbReference type="Pfam" id="PF00868">
    <property type="entry name" value="Transglut_N"/>
    <property type="match status" value="1"/>
</dbReference>
<dbReference type="AlphaFoldDB" id="A0A8J5JP50"/>
<dbReference type="InterPro" id="IPR013783">
    <property type="entry name" value="Ig-like_fold"/>
</dbReference>
<evidence type="ECO:0000313" key="4">
    <source>
        <dbReference type="EMBL" id="KAG7161386.1"/>
    </source>
</evidence>
<accession>A0A8J5JP50</accession>
<dbReference type="SUPFAM" id="SSF54001">
    <property type="entry name" value="Cysteine proteinases"/>
    <property type="match status" value="1"/>
</dbReference>
<dbReference type="InterPro" id="IPR001102">
    <property type="entry name" value="Transglutaminase_N"/>
</dbReference>
<evidence type="ECO:0000259" key="3">
    <source>
        <dbReference type="SMART" id="SM00460"/>
    </source>
</evidence>
<evidence type="ECO:0000256" key="1">
    <source>
        <dbReference type="ARBA" id="ARBA00005968"/>
    </source>
</evidence>
<dbReference type="FunFam" id="2.60.40.10:FF:000171">
    <property type="entry name" value="protein-glutamine gamma-glutamyltransferase 6"/>
    <property type="match status" value="1"/>
</dbReference>
<dbReference type="InterPro" id="IPR014756">
    <property type="entry name" value="Ig_E-set"/>
</dbReference>
<keyword evidence="5" id="KW-1185">Reference proteome</keyword>
<dbReference type="InterPro" id="IPR038765">
    <property type="entry name" value="Papain-like_cys_pep_sf"/>
</dbReference>
<dbReference type="PANTHER" id="PTHR11590:SF40">
    <property type="entry name" value="HEMOCYTE PROTEIN-GLUTAMINE GAMMA-GLUTAMYLTRANSFERASE-LIKE PROTEIN"/>
    <property type="match status" value="1"/>
</dbReference>
<organism evidence="4 5">
    <name type="scientific">Homarus americanus</name>
    <name type="common">American lobster</name>
    <dbReference type="NCBI Taxonomy" id="6706"/>
    <lineage>
        <taxon>Eukaryota</taxon>
        <taxon>Metazoa</taxon>
        <taxon>Ecdysozoa</taxon>
        <taxon>Arthropoda</taxon>
        <taxon>Crustacea</taxon>
        <taxon>Multicrustacea</taxon>
        <taxon>Malacostraca</taxon>
        <taxon>Eumalacostraca</taxon>
        <taxon>Eucarida</taxon>
        <taxon>Decapoda</taxon>
        <taxon>Pleocyemata</taxon>
        <taxon>Astacidea</taxon>
        <taxon>Nephropoidea</taxon>
        <taxon>Nephropidae</taxon>
        <taxon>Homarus</taxon>
    </lineage>
</organism>
<name>A0A8J5JP50_HOMAM</name>
<dbReference type="Gene3D" id="3.90.260.10">
    <property type="entry name" value="Transglutaminase-like"/>
    <property type="match status" value="1"/>
</dbReference>
<comment type="caution">
    <text evidence="4">The sequence shown here is derived from an EMBL/GenBank/DDBJ whole genome shotgun (WGS) entry which is preliminary data.</text>
</comment>
<gene>
    <name evidence="4" type="primary">Tgmh-L3</name>
    <name evidence="4" type="ORF">Hamer_G014023</name>
</gene>
<feature type="active site" evidence="2">
    <location>
        <position position="394"/>
    </location>
</feature>
<dbReference type="SMART" id="SM00460">
    <property type="entry name" value="TGc"/>
    <property type="match status" value="1"/>
</dbReference>
<dbReference type="GO" id="GO:0003810">
    <property type="term" value="F:protein-glutamine gamma-glutamyltransferase activity"/>
    <property type="evidence" value="ECO:0007669"/>
    <property type="project" value="InterPro"/>
</dbReference>
<protein>
    <submittedName>
        <fullName evidence="4">Hemocyte protein-glutamine gamma-glutamyltransferase-like 3</fullName>
    </submittedName>
</protein>
<dbReference type="InterPro" id="IPR013808">
    <property type="entry name" value="Transglutaminase_AS"/>
</dbReference>
<dbReference type="EMBL" id="JAHLQT010029499">
    <property type="protein sequence ID" value="KAG7161386.1"/>
    <property type="molecule type" value="Genomic_DNA"/>
</dbReference>
<comment type="similarity">
    <text evidence="1">Belongs to the transglutaminase superfamily. Transglutaminase family.</text>
</comment>
<dbReference type="PANTHER" id="PTHR11590">
    <property type="entry name" value="PROTEIN-GLUTAMINE GAMMA-GLUTAMYLTRANSFERASE"/>
    <property type="match status" value="1"/>
</dbReference>
<dbReference type="InterPro" id="IPR002931">
    <property type="entry name" value="Transglutaminase-like"/>
</dbReference>
<dbReference type="FunFam" id="3.90.260.10:FF:000002">
    <property type="entry name" value="Erythrocyte membrane protein band 4.2"/>
    <property type="match status" value="1"/>
</dbReference>
<dbReference type="InterPro" id="IPR050779">
    <property type="entry name" value="Transglutaminase"/>
</dbReference>
<proteinExistence type="inferred from homology"/>
<dbReference type="SUPFAM" id="SSF49309">
    <property type="entry name" value="Transglutaminase, two C-terminal domains"/>
    <property type="match status" value="2"/>
</dbReference>
<dbReference type="PROSITE" id="PS00547">
    <property type="entry name" value="TRANSGLUTAMINASES"/>
    <property type="match status" value="1"/>
</dbReference>
<evidence type="ECO:0000313" key="5">
    <source>
        <dbReference type="Proteomes" id="UP000747542"/>
    </source>
</evidence>
<feature type="active site" evidence="2">
    <location>
        <position position="327"/>
    </location>
</feature>
<dbReference type="InterPro" id="IPR036238">
    <property type="entry name" value="Transglutaminase_C_sf"/>
</dbReference>
<reference evidence="4" key="1">
    <citation type="journal article" date="2021" name="Sci. Adv.">
        <title>The American lobster genome reveals insights on longevity, neural, and immune adaptations.</title>
        <authorList>
            <person name="Polinski J.M."/>
            <person name="Zimin A.V."/>
            <person name="Clark K.F."/>
            <person name="Kohn A.B."/>
            <person name="Sadowski N."/>
            <person name="Timp W."/>
            <person name="Ptitsyn A."/>
            <person name="Khanna P."/>
            <person name="Romanova D.Y."/>
            <person name="Williams P."/>
            <person name="Greenwood S.J."/>
            <person name="Moroz L.L."/>
            <person name="Walt D.R."/>
            <person name="Bodnar A.G."/>
        </authorList>
    </citation>
    <scope>NUCLEOTIDE SEQUENCE</scope>
    <source>
        <strain evidence="4">GMGI-L3</strain>
    </source>
</reference>
<dbReference type="InterPro" id="IPR036985">
    <property type="entry name" value="Transglutaminase-like_sf"/>
</dbReference>
<dbReference type="InterPro" id="IPR023608">
    <property type="entry name" value="Transglutaminase_animal"/>
</dbReference>
<feature type="domain" description="Transglutaminase-like" evidence="3">
    <location>
        <begin position="319"/>
        <end position="420"/>
    </location>
</feature>
<sequence length="729" mass="81696">MALFDRIDNFLEGLVDRFRRDNEDIRREARETEVAYELANAGDTVDVGETLKAVSVDFQPKFNAANHHCEKFELVEVNKPSLVIRRGGSFSLIATFNKEPDLKKKHLCKLFFSFGPKPNPTKGTQAVLQVSGKKMFDKSYEQWDVRVVSQEGAKVTLEVQVPTDALVGLWRSAVQVKHRDTETGHLLRLDTDIYILFNAWNKHDTVYMEEEDKRQEYVLNDIGKVWVGTYPSAYGRHWVFGQFDDVVLPACILMMERSGLIDEARGDPIRVSRALSKIVNSNDDNGVVIGKWNGEYDAGTSPSAWTGSIKILEEYIHKGRSVRYGQCWVFAGVLNTVCRALGLPSRVVTNLNSAHDTNVSFTIDEYFNKEGDELTYTYGGTNPSGLDDSIWNFHVWNDVWMSRPDLPPGYGGWQAVDATPQEKSEGIFQCGPASHEALRLGQTSYNYDVAFVLAEVNADIVRWKEDESAVDGFKKLYSNKTQSRNARHAFRFPSEAIEDVEFSLEDVERVPLGDDFSVTLKAVNVSEAVRTVTVVLTASSMYYTGAKAQDIARAEGKFALKVKESKTLSLPVTYKQYYHKLVEHAMIKLVAHCTVDETSYAWVDDDRFEVLKPAIKVEVLSGGVVGMAMLTRFSFTNPLPISLTNSSLVIDGPSITKPKTIPIRRVLLYRAHEVLLCSCSDVRPKEEMVYELKLYPKKPADCTLVATFSSTELLNLSGSTNVSIAPAGN</sequence>
<dbReference type="Pfam" id="PF01841">
    <property type="entry name" value="Transglut_core"/>
    <property type="match status" value="1"/>
</dbReference>